<keyword evidence="2" id="KW-1185">Reference proteome</keyword>
<dbReference type="RefSeq" id="WP_345450395.1">
    <property type="nucleotide sequence ID" value="NZ_BAABRV010000001.1"/>
</dbReference>
<protein>
    <submittedName>
        <fullName evidence="1">Uncharacterized protein</fullName>
    </submittedName>
</protein>
<proteinExistence type="predicted"/>
<sequence length="81" mass="8349">MPGGGEVREYVTLPDMPDEAALAALLATPGGAALSARSGTDAAGRARTVLTLAHPDPEVVAATRQNLLHACRERGLRAFVV</sequence>
<comment type="caution">
    <text evidence="1">The sequence shown here is derived from an EMBL/GenBank/DDBJ whole genome shotgun (WGS) entry which is preliminary data.</text>
</comment>
<name>A0ABP9XAD6_9DEIO</name>
<accession>A0ABP9XAD6</accession>
<dbReference type="Proteomes" id="UP001404956">
    <property type="component" value="Unassembled WGS sequence"/>
</dbReference>
<dbReference type="EMBL" id="BAABRV010000001">
    <property type="protein sequence ID" value="GAA5531838.1"/>
    <property type="molecule type" value="Genomic_DNA"/>
</dbReference>
<evidence type="ECO:0000313" key="2">
    <source>
        <dbReference type="Proteomes" id="UP001404956"/>
    </source>
</evidence>
<evidence type="ECO:0000313" key="1">
    <source>
        <dbReference type="EMBL" id="GAA5531838.1"/>
    </source>
</evidence>
<organism evidence="1 2">
    <name type="scientific">Deinococcus aluminii</name>
    <dbReference type="NCBI Taxonomy" id="1656885"/>
    <lineage>
        <taxon>Bacteria</taxon>
        <taxon>Thermotogati</taxon>
        <taxon>Deinococcota</taxon>
        <taxon>Deinococci</taxon>
        <taxon>Deinococcales</taxon>
        <taxon>Deinococcaceae</taxon>
        <taxon>Deinococcus</taxon>
    </lineage>
</organism>
<reference evidence="1 2" key="1">
    <citation type="submission" date="2024-02" db="EMBL/GenBank/DDBJ databases">
        <title>Deinococcus aluminii NBRC 112889.</title>
        <authorList>
            <person name="Ichikawa N."/>
            <person name="Katano-Makiyama Y."/>
            <person name="Hidaka K."/>
        </authorList>
    </citation>
    <scope>NUCLEOTIDE SEQUENCE [LARGE SCALE GENOMIC DNA]</scope>
    <source>
        <strain evidence="1 2">NBRC 112889</strain>
    </source>
</reference>
<gene>
    <name evidence="1" type="ORF">Dalu01_00213</name>
</gene>